<dbReference type="EMBL" id="CABVPU010000012">
    <property type="protein sequence ID" value="VWB75716.1"/>
    <property type="molecule type" value="Genomic_DNA"/>
</dbReference>
<organism evidence="5 6">
    <name type="scientific">Burkholderia lata (strain ATCC 17760 / DSM 23089 / LMG 22485 / NCIMB 9086 / R18194 / 383)</name>
    <dbReference type="NCBI Taxonomy" id="482957"/>
    <lineage>
        <taxon>Bacteria</taxon>
        <taxon>Pseudomonadati</taxon>
        <taxon>Pseudomonadota</taxon>
        <taxon>Betaproteobacteria</taxon>
        <taxon>Burkholderiales</taxon>
        <taxon>Burkholderiaceae</taxon>
        <taxon>Burkholderia</taxon>
        <taxon>Burkholderia cepacia complex</taxon>
    </lineage>
</organism>
<name>A0A6P2M5N1_BURL3</name>
<dbReference type="InterPro" id="IPR008922">
    <property type="entry name" value="Di-copper_centre_dom_sf"/>
</dbReference>
<dbReference type="EC" id="1.14.18.1" evidence="5"/>
<dbReference type="Gene3D" id="1.10.1280.10">
    <property type="entry name" value="Di-copper center containing domain from catechol oxidase"/>
    <property type="match status" value="1"/>
</dbReference>
<gene>
    <name evidence="5" type="primary">melC2</name>
    <name evidence="5" type="ORF">BLA15945_03617</name>
</gene>
<dbReference type="RefSeq" id="WP_174969545.1">
    <property type="nucleotide sequence ID" value="NZ_CABVPU010000012.1"/>
</dbReference>
<feature type="domain" description="Tyrosinase copper-binding" evidence="4">
    <location>
        <begin position="272"/>
        <end position="283"/>
    </location>
</feature>
<evidence type="ECO:0000313" key="6">
    <source>
        <dbReference type="Proteomes" id="UP000494174"/>
    </source>
</evidence>
<sequence>MTKYIRNNAWNAGGDFNNPDLLWYAKGVAKMMGRALNDTSSWWFYAAMHGEYLTPATTGKIPPGLYPRWSEIQSPPSVPTTPLPDLATQNRYWNQCQHGTWYFLPWHRGYLLALEAQLRADIVSLGGPATWALPYWNYFGGVNGAEAQMPPAFAQQTLSDGSANPLYVKMRYGPDGDGDIYIPTNTRAAADDQNVDQDVTQACQTNDLFTGTNQATPWPGYGGPDHAWFSHNGRTHGNMEHNPHDLVHVYAGGTVSKDDFGLMADPGTAGLDPIFYLHHANIDRMWASWNAAGNANPEDADWLHGPVRIFVMPEPNGESKQFTPGDMTSLANLDYTYEDLAVAGQVAGAPLVLRLQKLGVAGLPAATAHQAPSPKATQTPAELLGAASGAVQISGAGSGSISVRLDADVQQRVIESLADASLAAPPDRVYLKLENVRGTLDATVLGVYVNLPADHASPAVRRAHQAGAIALFGLRRASDVDGGHGGDGLTYVLDITRLLDQQYLEGQLPSANLTVTLLARHALSEQATIEIGRVSVYRQPE</sequence>
<dbReference type="Proteomes" id="UP000494174">
    <property type="component" value="Unassembled WGS sequence"/>
</dbReference>
<proteinExistence type="predicted"/>
<dbReference type="PANTHER" id="PTHR11474">
    <property type="entry name" value="TYROSINASE FAMILY MEMBER"/>
    <property type="match status" value="1"/>
</dbReference>
<reference evidence="5 6" key="1">
    <citation type="submission" date="2019-09" db="EMBL/GenBank/DDBJ databases">
        <authorList>
            <person name="Depoorter E."/>
        </authorList>
    </citation>
    <scope>NUCLEOTIDE SEQUENCE [LARGE SCALE GENOMIC DNA]</scope>
    <source>
        <strain evidence="5">R-15945</strain>
    </source>
</reference>
<dbReference type="InterPro" id="IPR050316">
    <property type="entry name" value="Tyrosinase/Hemocyanin"/>
</dbReference>
<keyword evidence="2" id="KW-0186">Copper</keyword>
<keyword evidence="1" id="KW-0479">Metal-binding</keyword>
<dbReference type="Pfam" id="PF25271">
    <property type="entry name" value="DUF7868"/>
    <property type="match status" value="1"/>
</dbReference>
<feature type="domain" description="Tyrosinase copper-binding" evidence="3">
    <location>
        <begin position="98"/>
        <end position="115"/>
    </location>
</feature>
<dbReference type="GO" id="GO:0004503">
    <property type="term" value="F:tyrosinase activity"/>
    <property type="evidence" value="ECO:0007669"/>
    <property type="project" value="UniProtKB-EC"/>
</dbReference>
<keyword evidence="5" id="KW-0560">Oxidoreductase</keyword>
<evidence type="ECO:0000259" key="4">
    <source>
        <dbReference type="PROSITE" id="PS00498"/>
    </source>
</evidence>
<dbReference type="GO" id="GO:0046872">
    <property type="term" value="F:metal ion binding"/>
    <property type="evidence" value="ECO:0007669"/>
    <property type="project" value="UniProtKB-KW"/>
</dbReference>
<protein>
    <submittedName>
        <fullName evidence="5">Tyrosinase</fullName>
        <ecNumber evidence="5">1.14.18.1</ecNumber>
    </submittedName>
</protein>
<dbReference type="SUPFAM" id="SSF48056">
    <property type="entry name" value="Di-copper centre-containing domain"/>
    <property type="match status" value="1"/>
</dbReference>
<dbReference type="Pfam" id="PF00264">
    <property type="entry name" value="Tyrosinase"/>
    <property type="match status" value="1"/>
</dbReference>
<dbReference type="InterPro" id="IPR057190">
    <property type="entry name" value="DUF7868"/>
</dbReference>
<dbReference type="AlphaFoldDB" id="A0A6P2M5N1"/>
<dbReference type="PROSITE" id="PS00497">
    <property type="entry name" value="TYROSINASE_1"/>
    <property type="match status" value="1"/>
</dbReference>
<dbReference type="PRINTS" id="PR00092">
    <property type="entry name" value="TYROSINASE"/>
</dbReference>
<evidence type="ECO:0000313" key="5">
    <source>
        <dbReference type="EMBL" id="VWB75716.1"/>
    </source>
</evidence>
<evidence type="ECO:0000256" key="1">
    <source>
        <dbReference type="ARBA" id="ARBA00022723"/>
    </source>
</evidence>
<accession>A0A6P2M5N1</accession>
<dbReference type="PANTHER" id="PTHR11474:SF76">
    <property type="entry name" value="SHKT DOMAIN-CONTAINING PROTEIN"/>
    <property type="match status" value="1"/>
</dbReference>
<dbReference type="InterPro" id="IPR002227">
    <property type="entry name" value="Tyrosinase_Cu-bd"/>
</dbReference>
<evidence type="ECO:0000256" key="2">
    <source>
        <dbReference type="ARBA" id="ARBA00023008"/>
    </source>
</evidence>
<dbReference type="PROSITE" id="PS00498">
    <property type="entry name" value="TYROSINASE_2"/>
    <property type="match status" value="1"/>
</dbReference>
<evidence type="ECO:0000259" key="3">
    <source>
        <dbReference type="PROSITE" id="PS00497"/>
    </source>
</evidence>